<dbReference type="EMBL" id="OVTA01000039">
    <property type="protein sequence ID" value="SPS00663.1"/>
    <property type="molecule type" value="Genomic_DNA"/>
</dbReference>
<dbReference type="Proteomes" id="UP000256805">
    <property type="component" value="Unassembled WGS sequence"/>
</dbReference>
<evidence type="ECO:0000313" key="1">
    <source>
        <dbReference type="EMBL" id="SPS00663.1"/>
    </source>
</evidence>
<proteinExistence type="predicted"/>
<evidence type="ECO:0000313" key="2">
    <source>
        <dbReference type="Proteomes" id="UP000256805"/>
    </source>
</evidence>
<accession>A0A375J9M0</accession>
<protein>
    <submittedName>
        <fullName evidence="1">Uncharacterized protein</fullName>
    </submittedName>
</protein>
<dbReference type="RefSeq" id="WP_116385462.1">
    <property type="nucleotide sequence ID" value="NZ_LS483234.1"/>
</dbReference>
<gene>
    <name evidence="1" type="ORF">CBM2634_B160549</name>
</gene>
<name>A0A375J9M0_9BURK</name>
<dbReference type="AlphaFoldDB" id="A0A375J9M0"/>
<sequence length="86" mass="9347">MATRPFTEFPADEQQQVVDACRHVGLAAEMFDITDEGEGDGDAARRVSVRRVGTDKTSVYEAGAGTAWMEEFESDLECGLYGPVTV</sequence>
<reference evidence="1 2" key="1">
    <citation type="submission" date="2018-01" db="EMBL/GenBank/DDBJ databases">
        <authorList>
            <person name="Gaut B.S."/>
            <person name="Morton B.R."/>
            <person name="Clegg M.T."/>
            <person name="Duvall M.R."/>
        </authorList>
    </citation>
    <scope>NUCLEOTIDE SEQUENCE [LARGE SCALE GENOMIC DNA]</scope>
    <source>
        <strain evidence="1">Cupriavidus taiwanensis cmp 52</strain>
    </source>
</reference>
<organism evidence="1 2">
    <name type="scientific">Cupriavidus taiwanensis</name>
    <dbReference type="NCBI Taxonomy" id="164546"/>
    <lineage>
        <taxon>Bacteria</taxon>
        <taxon>Pseudomonadati</taxon>
        <taxon>Pseudomonadota</taxon>
        <taxon>Betaproteobacteria</taxon>
        <taxon>Burkholderiales</taxon>
        <taxon>Burkholderiaceae</taxon>
        <taxon>Cupriavidus</taxon>
    </lineage>
</organism>